<evidence type="ECO:0000256" key="1">
    <source>
        <dbReference type="ARBA" id="ARBA00004167"/>
    </source>
</evidence>
<evidence type="ECO:0000256" key="3">
    <source>
        <dbReference type="ARBA" id="ARBA00022989"/>
    </source>
</evidence>
<dbReference type="InterPro" id="IPR003961">
    <property type="entry name" value="FN3_dom"/>
</dbReference>
<organism evidence="9 10">
    <name type="scientific">Folsomia candida</name>
    <name type="common">Springtail</name>
    <dbReference type="NCBI Taxonomy" id="158441"/>
    <lineage>
        <taxon>Eukaryota</taxon>
        <taxon>Metazoa</taxon>
        <taxon>Ecdysozoa</taxon>
        <taxon>Arthropoda</taxon>
        <taxon>Hexapoda</taxon>
        <taxon>Collembola</taxon>
        <taxon>Entomobryomorpha</taxon>
        <taxon>Isotomoidea</taxon>
        <taxon>Isotomidae</taxon>
        <taxon>Proisotominae</taxon>
        <taxon>Folsomia</taxon>
    </lineage>
</organism>
<feature type="transmembrane region" description="Helical" evidence="7">
    <location>
        <begin position="667"/>
        <end position="690"/>
    </location>
</feature>
<keyword evidence="5" id="KW-1015">Disulfide bond</keyword>
<dbReference type="GO" id="GO:0016020">
    <property type="term" value="C:membrane"/>
    <property type="evidence" value="ECO:0007669"/>
    <property type="project" value="UniProtKB-SubCell"/>
</dbReference>
<comment type="subcellular location">
    <subcellularLocation>
        <location evidence="1">Membrane</location>
        <topology evidence="1">Single-pass membrane protein</topology>
    </subcellularLocation>
</comment>
<evidence type="ECO:0000256" key="7">
    <source>
        <dbReference type="SAM" id="Phobius"/>
    </source>
</evidence>
<evidence type="ECO:0000313" key="10">
    <source>
        <dbReference type="Proteomes" id="UP000198287"/>
    </source>
</evidence>
<dbReference type="InterPro" id="IPR036116">
    <property type="entry name" value="FN3_sf"/>
</dbReference>
<sequence length="816" mass="90754">MELYRYAFLADTPTLPPSHCSNSTIEVVDAKNSNRPASLQRLPIEHVEGVLGSRGKLPCDVRVPTRTDKLHMVLWFRDKDAEPIYRYDVREKLLTDAKRSSVLGERLYFQTMSDPAHLSIQDLQAKDEGIYRCRVDFKNTPTRNLKINLTIIVPPETPVIVNDANGILASNNQVGPYNEGSPLRLTCEVSGGQPRPTLKWWLNEEMIGGAWVERNDGVIVNTLTHPNLQRKNLGSKFVCQASNTNLQPPKSASVIVNLNLRPLSVSILQRHSRLSTHTHYEIICESSGSRPPPNILWFLQGQELKGVTTEPDSDDLNITRSILSFTPAVEDDGKILTCRSENHWIPGSAIEDRWRLNVQYAPKVTLSLGANMVADEVKEFDDCYFECSVKSNPSTVKLAWYHNGRELRHNATQRVIMSNTRLVLQKISRHTAGNYQCSGQNSEGTTLSNSVLLRVKYVPTCKHNTESLVGAMKQETIQVICEMASDPPHVQFSWTFNNSGSEVIHVPQYHYTSSGTTSTLTYTPVTEMDYGTMMCWGSNSVGKGVAGPCYFQIVSAGRPFPPKNCSIFNKTEDSLSIACTEGFNGGLPQHFNLEVIDLVSKKIKLNSSYKMPLFSVDGMEPGVVFRFIIYSVNDKGRSEPFILDGITFRGYSKLTGPTADAAEINPLFAVLVGCTLVLVVVLSVAIIAVWKRSRRKPPIAKAYKRENGNGNGDANFETDDSALTKIENGLDEIGNPDVVPNKNGKDRGIRGFIRIHKTPPARRRKKLDLEVKNNGETVALTSLVETPDGVHRNHNHKSSLLTSSNHSSATPRESRI</sequence>
<dbReference type="STRING" id="158441.A0A226EQC0"/>
<evidence type="ECO:0000256" key="4">
    <source>
        <dbReference type="ARBA" id="ARBA00023136"/>
    </source>
</evidence>
<dbReference type="Pfam" id="PF07686">
    <property type="entry name" value="V-set"/>
    <property type="match status" value="1"/>
</dbReference>
<dbReference type="PROSITE" id="PS50835">
    <property type="entry name" value="IG_LIKE"/>
    <property type="match status" value="5"/>
</dbReference>
<dbReference type="InterPro" id="IPR003599">
    <property type="entry name" value="Ig_sub"/>
</dbReference>
<evidence type="ECO:0000256" key="2">
    <source>
        <dbReference type="ARBA" id="ARBA00022692"/>
    </source>
</evidence>
<feature type="domain" description="Ig-like" evidence="8">
    <location>
        <begin position="155"/>
        <end position="255"/>
    </location>
</feature>
<dbReference type="Gene3D" id="2.60.40.10">
    <property type="entry name" value="Immunoglobulins"/>
    <property type="match status" value="5"/>
</dbReference>
<dbReference type="Pfam" id="PF00047">
    <property type="entry name" value="ig"/>
    <property type="match status" value="1"/>
</dbReference>
<dbReference type="InterPro" id="IPR013783">
    <property type="entry name" value="Ig-like_fold"/>
</dbReference>
<dbReference type="InterPro" id="IPR036179">
    <property type="entry name" value="Ig-like_dom_sf"/>
</dbReference>
<dbReference type="InterPro" id="IPR013151">
    <property type="entry name" value="Immunoglobulin_dom"/>
</dbReference>
<dbReference type="Pfam" id="PF13895">
    <property type="entry name" value="Ig_2"/>
    <property type="match status" value="1"/>
</dbReference>
<dbReference type="SUPFAM" id="SSF48726">
    <property type="entry name" value="Immunoglobulin"/>
    <property type="match status" value="5"/>
</dbReference>
<feature type="domain" description="Ig-like" evidence="8">
    <location>
        <begin position="362"/>
        <end position="448"/>
    </location>
</feature>
<dbReference type="PANTHER" id="PTHR23278:SF28">
    <property type="entry name" value="SIDESTEP IV, ISOFORM C"/>
    <property type="match status" value="1"/>
</dbReference>
<name>A0A226EQC0_FOLCA</name>
<comment type="caution">
    <text evidence="9">The sequence shown here is derived from an EMBL/GenBank/DDBJ whole genome shotgun (WGS) entry which is preliminary data.</text>
</comment>
<keyword evidence="3 7" id="KW-1133">Transmembrane helix</keyword>
<dbReference type="AlphaFoldDB" id="A0A226EQC0"/>
<dbReference type="OrthoDB" id="6431884at2759"/>
<keyword evidence="2 7" id="KW-0812">Transmembrane</keyword>
<accession>A0A226EQC0</accession>
<gene>
    <name evidence="9" type="ORF">Fcan01_05828</name>
</gene>
<dbReference type="SMART" id="SM00408">
    <property type="entry name" value="IGc2"/>
    <property type="match status" value="4"/>
</dbReference>
<dbReference type="SMART" id="SM00409">
    <property type="entry name" value="IG"/>
    <property type="match status" value="5"/>
</dbReference>
<dbReference type="CDD" id="cd00063">
    <property type="entry name" value="FN3"/>
    <property type="match status" value="1"/>
</dbReference>
<dbReference type="InterPro" id="IPR007110">
    <property type="entry name" value="Ig-like_dom"/>
</dbReference>
<reference evidence="9 10" key="1">
    <citation type="submission" date="2015-12" db="EMBL/GenBank/DDBJ databases">
        <title>The genome of Folsomia candida.</title>
        <authorList>
            <person name="Faddeeva A."/>
            <person name="Derks M.F."/>
            <person name="Anvar Y."/>
            <person name="Smit S."/>
            <person name="Van Straalen N."/>
            <person name="Roelofs D."/>
        </authorList>
    </citation>
    <scope>NUCLEOTIDE SEQUENCE [LARGE SCALE GENOMIC DNA]</scope>
    <source>
        <strain evidence="9 10">VU population</strain>
        <tissue evidence="9">Whole body</tissue>
    </source>
</reference>
<feature type="domain" description="Ig-like" evidence="8">
    <location>
        <begin position="36"/>
        <end position="150"/>
    </location>
</feature>
<protein>
    <submittedName>
        <fullName evidence="9">Nephrin</fullName>
    </submittedName>
</protein>
<keyword evidence="10" id="KW-1185">Reference proteome</keyword>
<feature type="compositionally biased region" description="Low complexity" evidence="6">
    <location>
        <begin position="798"/>
        <end position="808"/>
    </location>
</feature>
<dbReference type="Proteomes" id="UP000198287">
    <property type="component" value="Unassembled WGS sequence"/>
</dbReference>
<dbReference type="Pfam" id="PF08205">
    <property type="entry name" value="C2-set_2"/>
    <property type="match status" value="1"/>
</dbReference>
<proteinExistence type="predicted"/>
<feature type="domain" description="Ig-like" evidence="8">
    <location>
        <begin position="262"/>
        <end position="357"/>
    </location>
</feature>
<keyword evidence="4 7" id="KW-0472">Membrane</keyword>
<dbReference type="EMBL" id="LNIX01000002">
    <property type="protein sequence ID" value="OXA59388.1"/>
    <property type="molecule type" value="Genomic_DNA"/>
</dbReference>
<feature type="domain" description="Ig-like" evidence="8">
    <location>
        <begin position="459"/>
        <end position="546"/>
    </location>
</feature>
<dbReference type="InterPro" id="IPR003598">
    <property type="entry name" value="Ig_sub2"/>
</dbReference>
<dbReference type="SUPFAM" id="SSF49265">
    <property type="entry name" value="Fibronectin type III"/>
    <property type="match status" value="1"/>
</dbReference>
<feature type="region of interest" description="Disordered" evidence="6">
    <location>
        <begin position="786"/>
        <end position="816"/>
    </location>
</feature>
<dbReference type="OMA" id="ICEMASD"/>
<dbReference type="InterPro" id="IPR013106">
    <property type="entry name" value="Ig_V-set"/>
</dbReference>
<dbReference type="PANTHER" id="PTHR23278">
    <property type="entry name" value="SIDESTEP PROTEIN"/>
    <property type="match status" value="1"/>
</dbReference>
<evidence type="ECO:0000259" key="8">
    <source>
        <dbReference type="PROSITE" id="PS50835"/>
    </source>
</evidence>
<evidence type="ECO:0000256" key="5">
    <source>
        <dbReference type="ARBA" id="ARBA00023157"/>
    </source>
</evidence>
<evidence type="ECO:0000256" key="6">
    <source>
        <dbReference type="SAM" id="MobiDB-lite"/>
    </source>
</evidence>
<evidence type="ECO:0000313" key="9">
    <source>
        <dbReference type="EMBL" id="OXA59388.1"/>
    </source>
</evidence>
<dbReference type="InterPro" id="IPR013162">
    <property type="entry name" value="CD80_C2-set"/>
</dbReference>